<gene>
    <name evidence="7" type="ORF">GGQ66_004401</name>
</gene>
<feature type="transmembrane region" description="Helical" evidence="6">
    <location>
        <begin position="240"/>
        <end position="260"/>
    </location>
</feature>
<feature type="transmembrane region" description="Helical" evidence="6">
    <location>
        <begin position="203"/>
        <end position="225"/>
    </location>
</feature>
<evidence type="ECO:0000256" key="5">
    <source>
        <dbReference type="ARBA" id="ARBA00023136"/>
    </source>
</evidence>
<feature type="transmembrane region" description="Helical" evidence="6">
    <location>
        <begin position="15"/>
        <end position="36"/>
    </location>
</feature>
<name>A0A7W6K5Y0_9HYPH</name>
<accession>A0A7W6K5Y0</accession>
<proteinExistence type="inferred from homology"/>
<protein>
    <submittedName>
        <fullName evidence="7">Tellurite resistance protein TerC</fullName>
    </submittedName>
</protein>
<dbReference type="Proteomes" id="UP000584824">
    <property type="component" value="Unassembled WGS sequence"/>
</dbReference>
<evidence type="ECO:0000256" key="2">
    <source>
        <dbReference type="ARBA" id="ARBA00007511"/>
    </source>
</evidence>
<feature type="transmembrane region" description="Helical" evidence="6">
    <location>
        <begin position="298"/>
        <end position="318"/>
    </location>
</feature>
<dbReference type="InterPro" id="IPR005496">
    <property type="entry name" value="Integral_membrane_TerC"/>
</dbReference>
<evidence type="ECO:0000256" key="1">
    <source>
        <dbReference type="ARBA" id="ARBA00004141"/>
    </source>
</evidence>
<dbReference type="PANTHER" id="PTHR30238:SF0">
    <property type="entry name" value="THYLAKOID MEMBRANE PROTEIN TERC, CHLOROPLASTIC"/>
    <property type="match status" value="1"/>
</dbReference>
<reference evidence="7 8" key="1">
    <citation type="submission" date="2020-08" db="EMBL/GenBank/DDBJ databases">
        <title>Genomic Encyclopedia of Type Strains, Phase IV (KMG-IV): sequencing the most valuable type-strain genomes for metagenomic binning, comparative biology and taxonomic classification.</title>
        <authorList>
            <person name="Goeker M."/>
        </authorList>
    </citation>
    <scope>NUCLEOTIDE SEQUENCE [LARGE SCALE GENOMIC DNA]</scope>
    <source>
        <strain evidence="7 8">DSM 26385</strain>
    </source>
</reference>
<feature type="transmembrane region" description="Helical" evidence="6">
    <location>
        <begin position="48"/>
        <end position="68"/>
    </location>
</feature>
<keyword evidence="5 6" id="KW-0472">Membrane</keyword>
<evidence type="ECO:0000256" key="4">
    <source>
        <dbReference type="ARBA" id="ARBA00022989"/>
    </source>
</evidence>
<dbReference type="RefSeq" id="WP_183795640.1">
    <property type="nucleotide sequence ID" value="NZ_JACIDU010000031.1"/>
</dbReference>
<dbReference type="InterPro" id="IPR022369">
    <property type="entry name" value="Integral_membrane_TerC_rswitch"/>
</dbReference>
<comment type="subcellular location">
    <subcellularLocation>
        <location evidence="1">Membrane</location>
        <topology evidence="1">Multi-pass membrane protein</topology>
    </subcellularLocation>
</comment>
<keyword evidence="8" id="KW-1185">Reference proteome</keyword>
<evidence type="ECO:0000256" key="3">
    <source>
        <dbReference type="ARBA" id="ARBA00022692"/>
    </source>
</evidence>
<dbReference type="AlphaFoldDB" id="A0A7W6K5Y0"/>
<dbReference type="Pfam" id="PF03741">
    <property type="entry name" value="TerC"/>
    <property type="match status" value="1"/>
</dbReference>
<comment type="caution">
    <text evidence="7">The sequence shown here is derived from an EMBL/GenBank/DDBJ whole genome shotgun (WGS) entry which is preliminary data.</text>
</comment>
<feature type="transmembrane region" description="Helical" evidence="6">
    <location>
        <begin position="141"/>
        <end position="159"/>
    </location>
</feature>
<evidence type="ECO:0000256" key="6">
    <source>
        <dbReference type="SAM" id="Phobius"/>
    </source>
</evidence>
<comment type="similarity">
    <text evidence="2">Belongs to the TerC family.</text>
</comment>
<organism evidence="7 8">
    <name type="scientific">Allorhizobium borbori</name>
    <dbReference type="NCBI Taxonomy" id="485907"/>
    <lineage>
        <taxon>Bacteria</taxon>
        <taxon>Pseudomonadati</taxon>
        <taxon>Pseudomonadota</taxon>
        <taxon>Alphaproteobacteria</taxon>
        <taxon>Hyphomicrobiales</taxon>
        <taxon>Rhizobiaceae</taxon>
        <taxon>Rhizobium/Agrobacterium group</taxon>
        <taxon>Allorhizobium</taxon>
    </lineage>
</organism>
<evidence type="ECO:0000313" key="8">
    <source>
        <dbReference type="Proteomes" id="UP000584824"/>
    </source>
</evidence>
<dbReference type="NCBIfam" id="TIGR03718">
    <property type="entry name" value="R_switched_Alx"/>
    <property type="match status" value="1"/>
</dbReference>
<feature type="transmembrane region" description="Helical" evidence="6">
    <location>
        <begin position="113"/>
        <end position="135"/>
    </location>
</feature>
<keyword evidence="4 6" id="KW-1133">Transmembrane helix</keyword>
<evidence type="ECO:0000313" key="7">
    <source>
        <dbReference type="EMBL" id="MBB4105813.1"/>
    </source>
</evidence>
<dbReference type="PANTHER" id="PTHR30238">
    <property type="entry name" value="MEMBRANE BOUND PREDICTED REDOX MODULATOR"/>
    <property type="match status" value="1"/>
</dbReference>
<feature type="transmembrane region" description="Helical" evidence="6">
    <location>
        <begin position="272"/>
        <end position="292"/>
    </location>
</feature>
<feature type="transmembrane region" description="Helical" evidence="6">
    <location>
        <begin position="88"/>
        <end position="106"/>
    </location>
</feature>
<dbReference type="EMBL" id="JACIDU010000031">
    <property type="protein sequence ID" value="MBB4105813.1"/>
    <property type="molecule type" value="Genomic_DNA"/>
</dbReference>
<keyword evidence="3 6" id="KW-0812">Transmembrane</keyword>
<sequence>MELTFLFVEWLGKPAWMWLGFLGIVIALLTFDLGVLHRDNREIEVKESLLLSSLYISLGLAFGGLVWWQLGPEPAMNYVTGFVVEKTLALDNVFVIALIFSFFAVPRLYQHRVLFWGILGVIVLRAIMIGVGATLVAQFSWLLYIFAAFLIVTGIKMLVMKDAEPDLANNPLIRFMRRRLNVTDEHYGEKFFIRKAHPDTGKMTLFITPLFMALVLVEVADVIFAVDSVPAIFAITTDPFIVYTSNIFAILGLRALYFALAAMIHRFRYLKPALAIVLIFIGSKVFVADLLGLEKFPAALSLGLTFAIIATGVVWSLVKSRTEIERVA</sequence>
<dbReference type="GO" id="GO:0016020">
    <property type="term" value="C:membrane"/>
    <property type="evidence" value="ECO:0007669"/>
    <property type="project" value="UniProtKB-SubCell"/>
</dbReference>